<dbReference type="GeneID" id="35872846"/>
<proteinExistence type="predicted"/>
<evidence type="ECO:0000313" key="7">
    <source>
        <dbReference type="Proteomes" id="UP000182692"/>
    </source>
</evidence>
<keyword evidence="1 4" id="KW-0378">Hydrolase</keyword>
<evidence type="ECO:0000259" key="5">
    <source>
        <dbReference type="PROSITE" id="PS51635"/>
    </source>
</evidence>
<feature type="active site" description="Proton acceptor" evidence="4">
    <location>
        <position position="215"/>
    </location>
</feature>
<dbReference type="STRING" id="1121869.SAMN03084138_00519"/>
<dbReference type="InterPro" id="IPR050301">
    <property type="entry name" value="NTE"/>
</dbReference>
<dbReference type="PROSITE" id="PS51635">
    <property type="entry name" value="PNPLA"/>
    <property type="match status" value="1"/>
</dbReference>
<evidence type="ECO:0000256" key="4">
    <source>
        <dbReference type="PROSITE-ProRule" id="PRU01161"/>
    </source>
</evidence>
<feature type="short sequence motif" description="GXSXG" evidence="4">
    <location>
        <begin position="45"/>
        <end position="49"/>
    </location>
</feature>
<dbReference type="Pfam" id="PF01734">
    <property type="entry name" value="Patatin"/>
    <property type="match status" value="1"/>
</dbReference>
<evidence type="ECO:0000313" key="6">
    <source>
        <dbReference type="EMBL" id="SFO81402.1"/>
    </source>
</evidence>
<sequence length="389" mass="42322">MARSRTKKKPKVCLVLQGGGALGAYHIGAYKALEEAGYTPDWFAGISIGALNAAVLAGNAPEQRLEKLEAFWQRISRPGTDALLLPSMAASFNMVSVSQALTFGQPDFFVPRAISPWVAAPGEAATSFYDTTPLFSTLNELVDFDLINENKNSNSNSNSNSSGVRLTVGATRVTDGELVFFDSESDTITAAHPVASGSLPPGFPATQIGEDHYWDGGVVSNTPLNGILDLAKDDDLLIFMVDLWNAKGELPKTMSEVLWREKEIQYASRTCAHIEALIAQKNLDQLLARTPEVVDSKQVPDITSLKDGPKIDIVHITFEPLAGHNPMSDTEFSRRSIRLRSDAGYEDMKQALGASPWTQENEGLPANFHRRAKDGSWLKASKSKLKKVS</sequence>
<dbReference type="Gene3D" id="3.40.1090.10">
    <property type="entry name" value="Cytosolic phospholipase A2 catalytic domain"/>
    <property type="match status" value="2"/>
</dbReference>
<dbReference type="EMBL" id="FOWR01000003">
    <property type="protein sequence ID" value="SFO81402.1"/>
    <property type="molecule type" value="Genomic_DNA"/>
</dbReference>
<feature type="short sequence motif" description="GXGXXG" evidence="4">
    <location>
        <begin position="18"/>
        <end position="23"/>
    </location>
</feature>
<evidence type="ECO:0000256" key="2">
    <source>
        <dbReference type="ARBA" id="ARBA00022963"/>
    </source>
</evidence>
<dbReference type="RefSeq" id="WP_074925163.1">
    <property type="nucleotide sequence ID" value="NZ_FOWR01000003.1"/>
</dbReference>
<reference evidence="6 7" key="1">
    <citation type="submission" date="2016-10" db="EMBL/GenBank/DDBJ databases">
        <authorList>
            <person name="de Groot N.N."/>
        </authorList>
    </citation>
    <scope>NUCLEOTIDE SEQUENCE [LARGE SCALE GENOMIC DNA]</scope>
    <source>
        <strain evidence="6 7">DSM 15893</strain>
    </source>
</reference>
<dbReference type="GO" id="GO:0016787">
    <property type="term" value="F:hydrolase activity"/>
    <property type="evidence" value="ECO:0007669"/>
    <property type="project" value="UniProtKB-UniRule"/>
</dbReference>
<dbReference type="InterPro" id="IPR002641">
    <property type="entry name" value="PNPLA_dom"/>
</dbReference>
<protein>
    <submittedName>
        <fullName evidence="6">NTE family protein</fullName>
    </submittedName>
</protein>
<dbReference type="InterPro" id="IPR021095">
    <property type="entry name" value="DUF3734"/>
</dbReference>
<feature type="active site" description="Nucleophile" evidence="4">
    <location>
        <position position="47"/>
    </location>
</feature>
<dbReference type="SUPFAM" id="SSF52151">
    <property type="entry name" value="FabD/lysophospholipase-like"/>
    <property type="match status" value="1"/>
</dbReference>
<evidence type="ECO:0000256" key="1">
    <source>
        <dbReference type="ARBA" id="ARBA00022801"/>
    </source>
</evidence>
<organism evidence="6 7">
    <name type="scientific">Enterovibrio norvegicus DSM 15893</name>
    <dbReference type="NCBI Taxonomy" id="1121869"/>
    <lineage>
        <taxon>Bacteria</taxon>
        <taxon>Pseudomonadati</taxon>
        <taxon>Pseudomonadota</taxon>
        <taxon>Gammaproteobacteria</taxon>
        <taxon>Vibrionales</taxon>
        <taxon>Vibrionaceae</taxon>
        <taxon>Enterovibrio</taxon>
    </lineage>
</organism>
<dbReference type="InterPro" id="IPR016035">
    <property type="entry name" value="Acyl_Trfase/lysoPLipase"/>
</dbReference>
<dbReference type="AlphaFoldDB" id="A0A1I5K8J4"/>
<name>A0A1I5K8J4_9GAMM</name>
<accession>A0A1I5K8J4</accession>
<dbReference type="Pfam" id="PF12536">
    <property type="entry name" value="DUF3734"/>
    <property type="match status" value="1"/>
</dbReference>
<dbReference type="CDD" id="cd07209">
    <property type="entry name" value="Pat_hypo_Ecoli_Z1214_like"/>
    <property type="match status" value="1"/>
</dbReference>
<evidence type="ECO:0000256" key="3">
    <source>
        <dbReference type="ARBA" id="ARBA00023098"/>
    </source>
</evidence>
<gene>
    <name evidence="6" type="ORF">SAMN03084138_00519</name>
</gene>
<dbReference type="GO" id="GO:0016042">
    <property type="term" value="P:lipid catabolic process"/>
    <property type="evidence" value="ECO:0007669"/>
    <property type="project" value="UniProtKB-UniRule"/>
</dbReference>
<dbReference type="Proteomes" id="UP000182692">
    <property type="component" value="Unassembled WGS sequence"/>
</dbReference>
<dbReference type="PANTHER" id="PTHR14226">
    <property type="entry name" value="NEUROPATHY TARGET ESTERASE/SWISS CHEESE D.MELANOGASTER"/>
    <property type="match status" value="1"/>
</dbReference>
<keyword evidence="3 4" id="KW-0443">Lipid metabolism</keyword>
<dbReference type="PANTHER" id="PTHR14226:SF57">
    <property type="entry name" value="BLR7027 PROTEIN"/>
    <property type="match status" value="1"/>
</dbReference>
<keyword evidence="2 4" id="KW-0442">Lipid degradation</keyword>
<dbReference type="OrthoDB" id="9807112at2"/>
<feature type="short sequence motif" description="DGA/G" evidence="4">
    <location>
        <begin position="215"/>
        <end position="217"/>
    </location>
</feature>
<feature type="domain" description="PNPLA" evidence="5">
    <location>
        <begin position="14"/>
        <end position="228"/>
    </location>
</feature>